<name>A0A8J5WAD2_ZIZPA</name>
<feature type="region of interest" description="Disordered" evidence="1">
    <location>
        <begin position="25"/>
        <end position="70"/>
    </location>
</feature>
<comment type="caution">
    <text evidence="2">The sequence shown here is derived from an EMBL/GenBank/DDBJ whole genome shotgun (WGS) entry which is preliminary data.</text>
</comment>
<accession>A0A8J5WAD2</accession>
<sequence length="70" mass="7154">MAKLAAAQLKDKFCGLVGRITSCGRAGHKDAAAGPKETQSAAASHPKQPERIRSRGVPPSVSAGSNPDTN</sequence>
<keyword evidence="3" id="KW-1185">Reference proteome</keyword>
<dbReference type="EMBL" id="JAAALK010000082">
    <property type="protein sequence ID" value="KAG8086873.1"/>
    <property type="molecule type" value="Genomic_DNA"/>
</dbReference>
<gene>
    <name evidence="2" type="ORF">GUJ93_ZPchr0010g10653</name>
</gene>
<reference evidence="2" key="1">
    <citation type="journal article" date="2021" name="bioRxiv">
        <title>Whole Genome Assembly and Annotation of Northern Wild Rice, Zizania palustris L., Supports a Whole Genome Duplication in the Zizania Genus.</title>
        <authorList>
            <person name="Haas M."/>
            <person name="Kono T."/>
            <person name="Macchietto M."/>
            <person name="Millas R."/>
            <person name="McGilp L."/>
            <person name="Shao M."/>
            <person name="Duquette J."/>
            <person name="Hirsch C.N."/>
            <person name="Kimball J."/>
        </authorList>
    </citation>
    <scope>NUCLEOTIDE SEQUENCE</scope>
    <source>
        <tissue evidence="2">Fresh leaf tissue</tissue>
    </source>
</reference>
<evidence type="ECO:0000313" key="3">
    <source>
        <dbReference type="Proteomes" id="UP000729402"/>
    </source>
</evidence>
<reference evidence="2" key="2">
    <citation type="submission" date="2021-02" db="EMBL/GenBank/DDBJ databases">
        <authorList>
            <person name="Kimball J.A."/>
            <person name="Haas M.W."/>
            <person name="Macchietto M."/>
            <person name="Kono T."/>
            <person name="Duquette J."/>
            <person name="Shao M."/>
        </authorList>
    </citation>
    <scope>NUCLEOTIDE SEQUENCE</scope>
    <source>
        <tissue evidence="2">Fresh leaf tissue</tissue>
    </source>
</reference>
<proteinExistence type="predicted"/>
<protein>
    <submittedName>
        <fullName evidence="2">Uncharacterized protein</fullName>
    </submittedName>
</protein>
<dbReference type="AlphaFoldDB" id="A0A8J5WAD2"/>
<dbReference type="Proteomes" id="UP000729402">
    <property type="component" value="Unassembled WGS sequence"/>
</dbReference>
<organism evidence="2 3">
    <name type="scientific">Zizania palustris</name>
    <name type="common">Northern wild rice</name>
    <dbReference type="NCBI Taxonomy" id="103762"/>
    <lineage>
        <taxon>Eukaryota</taxon>
        <taxon>Viridiplantae</taxon>
        <taxon>Streptophyta</taxon>
        <taxon>Embryophyta</taxon>
        <taxon>Tracheophyta</taxon>
        <taxon>Spermatophyta</taxon>
        <taxon>Magnoliopsida</taxon>
        <taxon>Liliopsida</taxon>
        <taxon>Poales</taxon>
        <taxon>Poaceae</taxon>
        <taxon>BOP clade</taxon>
        <taxon>Oryzoideae</taxon>
        <taxon>Oryzeae</taxon>
        <taxon>Zizaniinae</taxon>
        <taxon>Zizania</taxon>
    </lineage>
</organism>
<evidence type="ECO:0000313" key="2">
    <source>
        <dbReference type="EMBL" id="KAG8086873.1"/>
    </source>
</evidence>
<evidence type="ECO:0000256" key="1">
    <source>
        <dbReference type="SAM" id="MobiDB-lite"/>
    </source>
</evidence>
<dbReference type="OrthoDB" id="657188at2759"/>